<proteinExistence type="predicted"/>
<reference evidence="2" key="1">
    <citation type="journal article" date="2013" name="Environ. Microbiol.">
        <title>Seasonally variable intestinal metagenomes of the red palm weevil (Rhynchophorus ferrugineus).</title>
        <authorList>
            <person name="Jia S."/>
            <person name="Zhang X."/>
            <person name="Zhang G."/>
            <person name="Yin A."/>
            <person name="Zhang S."/>
            <person name="Li F."/>
            <person name="Wang L."/>
            <person name="Zhao D."/>
            <person name="Yun Q."/>
            <person name="Tala"/>
            <person name="Wang J."/>
            <person name="Sun G."/>
            <person name="Baabdullah M."/>
            <person name="Yu X."/>
            <person name="Hu S."/>
            <person name="Al-Mssallem I.S."/>
            <person name="Yu J."/>
        </authorList>
    </citation>
    <scope>NUCLEOTIDE SEQUENCE</scope>
</reference>
<dbReference type="AlphaFoldDB" id="A0A060CCF7"/>
<dbReference type="PANTHER" id="PTHR43630:SF2">
    <property type="entry name" value="GLYCOSYLTRANSFERASE"/>
    <property type="match status" value="1"/>
</dbReference>
<dbReference type="Gene3D" id="3.90.550.10">
    <property type="entry name" value="Spore Coat Polysaccharide Biosynthesis Protein SpsA, Chain A"/>
    <property type="match status" value="1"/>
</dbReference>
<dbReference type="EMBL" id="KF127006">
    <property type="protein sequence ID" value="AIA94358.1"/>
    <property type="molecule type" value="Genomic_DNA"/>
</dbReference>
<dbReference type="SUPFAM" id="SSF53448">
    <property type="entry name" value="Nucleotide-diphospho-sugar transferases"/>
    <property type="match status" value="1"/>
</dbReference>
<dbReference type="PANTHER" id="PTHR43630">
    <property type="entry name" value="POLY-BETA-1,6-N-ACETYL-D-GLUCOSAMINE SYNTHASE"/>
    <property type="match status" value="1"/>
</dbReference>
<feature type="non-terminal residue" evidence="2">
    <location>
        <position position="155"/>
    </location>
</feature>
<sequence>MLNDDLTICVLTNDEQDKLQRCLSSVQGVGAELVVVDSGKSQATATIAEENGAQYFEFDWEDSFSKARNFAVKNATNDNIYFLDSDEWWAKEDKQSNINQLERYFKRDDLSQAKGTARCLNHCIRQNQQMIKGTIAERAFDRKYFYFNEDTGVYE</sequence>
<feature type="domain" description="Glycosyltransferase 2-like" evidence="1">
    <location>
        <begin position="7"/>
        <end position="105"/>
    </location>
</feature>
<evidence type="ECO:0000313" key="2">
    <source>
        <dbReference type="EMBL" id="AIA94358.1"/>
    </source>
</evidence>
<dbReference type="Pfam" id="PF00535">
    <property type="entry name" value="Glycos_transf_2"/>
    <property type="match status" value="1"/>
</dbReference>
<name>A0A060CCF7_9FIRM</name>
<accession>A0A060CCF7</accession>
<evidence type="ECO:0000259" key="1">
    <source>
        <dbReference type="Pfam" id="PF00535"/>
    </source>
</evidence>
<dbReference type="InterPro" id="IPR029044">
    <property type="entry name" value="Nucleotide-diphossugar_trans"/>
</dbReference>
<dbReference type="InterPro" id="IPR001173">
    <property type="entry name" value="Glyco_trans_2-like"/>
</dbReference>
<protein>
    <submittedName>
        <fullName evidence="2">Glycos_transf_2</fullName>
    </submittedName>
</protein>
<organism evidence="2">
    <name type="scientific">uncultured Desulfotomaculum sp</name>
    <dbReference type="NCBI Taxonomy" id="157294"/>
    <lineage>
        <taxon>Bacteria</taxon>
        <taxon>Bacillati</taxon>
        <taxon>Bacillota</taxon>
        <taxon>Clostridia</taxon>
        <taxon>Eubacteriales</taxon>
        <taxon>Desulfotomaculaceae</taxon>
        <taxon>Desulfotomaculum</taxon>
        <taxon>environmental samples</taxon>
    </lineage>
</organism>